<keyword evidence="1" id="KW-0812">Transmembrane</keyword>
<keyword evidence="1" id="KW-0472">Membrane</keyword>
<sequence>MMARNDNSIIEVEEVLRLVDQNTEKLDPLFKEFNVLDTQPGGTSALRAQIQNASLTFWLTASTLFLLLLLLLCLALCINQRQMYHRKLKAATATAYAKD</sequence>
<keyword evidence="3" id="KW-1185">Reference proteome</keyword>
<reference evidence="2 3" key="1">
    <citation type="submission" date="2019-01" db="EMBL/GenBank/DDBJ databases">
        <authorList>
            <person name="Sayadi A."/>
        </authorList>
    </citation>
    <scope>NUCLEOTIDE SEQUENCE [LARGE SCALE GENOMIC DNA]</scope>
</reference>
<feature type="transmembrane region" description="Helical" evidence="1">
    <location>
        <begin position="55"/>
        <end position="78"/>
    </location>
</feature>
<dbReference type="AlphaFoldDB" id="A0A653CXF7"/>
<dbReference type="EMBL" id="CAACVG010009219">
    <property type="protein sequence ID" value="VEN52606.1"/>
    <property type="molecule type" value="Genomic_DNA"/>
</dbReference>
<protein>
    <submittedName>
        <fullName evidence="2">Uncharacterized protein</fullName>
    </submittedName>
</protein>
<dbReference type="OrthoDB" id="6510378at2759"/>
<organism evidence="2 3">
    <name type="scientific">Callosobruchus maculatus</name>
    <name type="common">Southern cowpea weevil</name>
    <name type="synonym">Pulse bruchid</name>
    <dbReference type="NCBI Taxonomy" id="64391"/>
    <lineage>
        <taxon>Eukaryota</taxon>
        <taxon>Metazoa</taxon>
        <taxon>Ecdysozoa</taxon>
        <taxon>Arthropoda</taxon>
        <taxon>Hexapoda</taxon>
        <taxon>Insecta</taxon>
        <taxon>Pterygota</taxon>
        <taxon>Neoptera</taxon>
        <taxon>Endopterygota</taxon>
        <taxon>Coleoptera</taxon>
        <taxon>Polyphaga</taxon>
        <taxon>Cucujiformia</taxon>
        <taxon>Chrysomeloidea</taxon>
        <taxon>Chrysomelidae</taxon>
        <taxon>Bruchinae</taxon>
        <taxon>Bruchini</taxon>
        <taxon>Callosobruchus</taxon>
    </lineage>
</organism>
<evidence type="ECO:0000313" key="2">
    <source>
        <dbReference type="EMBL" id="VEN52606.1"/>
    </source>
</evidence>
<keyword evidence="1" id="KW-1133">Transmembrane helix</keyword>
<gene>
    <name evidence="2" type="ORF">CALMAC_LOCUS12671</name>
</gene>
<evidence type="ECO:0000256" key="1">
    <source>
        <dbReference type="SAM" id="Phobius"/>
    </source>
</evidence>
<dbReference type="Proteomes" id="UP000410492">
    <property type="component" value="Unassembled WGS sequence"/>
</dbReference>
<name>A0A653CXF7_CALMS</name>
<accession>A0A653CXF7</accession>
<evidence type="ECO:0000313" key="3">
    <source>
        <dbReference type="Proteomes" id="UP000410492"/>
    </source>
</evidence>
<proteinExistence type="predicted"/>